<keyword evidence="2" id="KW-1185">Reference proteome</keyword>
<evidence type="ECO:0000313" key="2">
    <source>
        <dbReference type="Proteomes" id="UP000199494"/>
    </source>
</evidence>
<protein>
    <submittedName>
        <fullName evidence="1">Uncharacterized protein</fullName>
    </submittedName>
</protein>
<dbReference type="OrthoDB" id="3696538at2"/>
<dbReference type="RefSeq" id="WP_091808876.1">
    <property type="nucleotide sequence ID" value="NZ_CP016353.1"/>
</dbReference>
<dbReference type="AlphaFoldDB" id="A0A222VRX0"/>
<dbReference type="Proteomes" id="UP000199494">
    <property type="component" value="Unassembled WGS sequence"/>
</dbReference>
<organism evidence="1 2">
    <name type="scientific">Prauserella marina</name>
    <dbReference type="NCBI Taxonomy" id="530584"/>
    <lineage>
        <taxon>Bacteria</taxon>
        <taxon>Bacillati</taxon>
        <taxon>Actinomycetota</taxon>
        <taxon>Actinomycetes</taxon>
        <taxon>Pseudonocardiales</taxon>
        <taxon>Pseudonocardiaceae</taxon>
        <taxon>Prauserella</taxon>
    </lineage>
</organism>
<proteinExistence type="predicted"/>
<name>A0A222VRX0_9PSEU</name>
<dbReference type="EMBL" id="FMZE01000010">
    <property type="protein sequence ID" value="SDD62188.1"/>
    <property type="molecule type" value="Genomic_DNA"/>
</dbReference>
<accession>A0A222VRX0</accession>
<dbReference type="KEGG" id="pmad:BAY61_18410"/>
<reference evidence="1 2" key="1">
    <citation type="submission" date="2016-10" db="EMBL/GenBank/DDBJ databases">
        <authorList>
            <person name="de Groot N.N."/>
        </authorList>
    </citation>
    <scope>NUCLEOTIDE SEQUENCE [LARGE SCALE GENOMIC DNA]</scope>
    <source>
        <strain evidence="1 2">CGMCC 4.5506</strain>
    </source>
</reference>
<evidence type="ECO:0000313" key="1">
    <source>
        <dbReference type="EMBL" id="SDD62188.1"/>
    </source>
</evidence>
<sequence>MTWELTPTEVLAGIGVLLALVLVWRSGSRRARRAAEAARTSARVVSLAGRVVLAGASFVGVQWLVIKHVDNPTLLLVLLAIPDLITAFVVTRALTVTDVGTTRRRGDRQ</sequence>
<gene>
    <name evidence="1" type="ORF">SAMN05421630_110242</name>
</gene>
<dbReference type="STRING" id="530584.SAMN05421630_110242"/>